<protein>
    <submittedName>
        <fullName evidence="2">Uncharacterized protein</fullName>
    </submittedName>
</protein>
<evidence type="ECO:0000313" key="2">
    <source>
        <dbReference type="EMBL" id="CAA9304131.1"/>
    </source>
</evidence>
<feature type="compositionally biased region" description="Basic and acidic residues" evidence="1">
    <location>
        <begin position="17"/>
        <end position="35"/>
    </location>
</feature>
<evidence type="ECO:0000256" key="1">
    <source>
        <dbReference type="SAM" id="MobiDB-lite"/>
    </source>
</evidence>
<proteinExistence type="predicted"/>
<feature type="compositionally biased region" description="Polar residues" evidence="1">
    <location>
        <begin position="1"/>
        <end position="16"/>
    </location>
</feature>
<dbReference type="EMBL" id="CADCTM010000910">
    <property type="protein sequence ID" value="CAA9304131.1"/>
    <property type="molecule type" value="Genomic_DNA"/>
</dbReference>
<gene>
    <name evidence="2" type="ORF">AVDCRST_MAG92-5366</name>
</gene>
<sequence length="119" mass="13308">MSQPETIKDNNNTNPDNKVDQEDRKAEGSLDKPERPAPNAVINPGDKIKPEAQTVEEKAKQIAVDAPDITGDHVKVPTYFVVEEPDGEDKALHHVKDAEEISDVIRQARTDEDGNRTWR</sequence>
<name>A0A6J4KF76_9CYAN</name>
<accession>A0A6J4KF76</accession>
<dbReference type="AlphaFoldDB" id="A0A6J4KF76"/>
<reference evidence="2" key="1">
    <citation type="submission" date="2020-02" db="EMBL/GenBank/DDBJ databases">
        <authorList>
            <person name="Meier V. D."/>
        </authorList>
    </citation>
    <scope>NUCLEOTIDE SEQUENCE</scope>
    <source>
        <strain evidence="2">AVDCRST_MAG92</strain>
    </source>
</reference>
<organism evidence="2">
    <name type="scientific">uncultured Coleofasciculus sp</name>
    <dbReference type="NCBI Taxonomy" id="1267456"/>
    <lineage>
        <taxon>Bacteria</taxon>
        <taxon>Bacillati</taxon>
        <taxon>Cyanobacteriota</taxon>
        <taxon>Cyanophyceae</taxon>
        <taxon>Coleofasciculales</taxon>
        <taxon>Coleofasciculaceae</taxon>
        <taxon>Coleofasciculus</taxon>
        <taxon>environmental samples</taxon>
    </lineage>
</organism>
<feature type="region of interest" description="Disordered" evidence="1">
    <location>
        <begin position="1"/>
        <end position="48"/>
    </location>
</feature>